<dbReference type="PANTHER" id="PTHR30408:SF12">
    <property type="entry name" value="TYPE I RESTRICTION ENZYME MJAVIII SPECIFICITY SUBUNIT"/>
    <property type="match status" value="1"/>
</dbReference>
<dbReference type="EMBL" id="VUOE01000002">
    <property type="protein sequence ID" value="KAA2217303.1"/>
    <property type="molecule type" value="Genomic_DNA"/>
</dbReference>
<comment type="similarity">
    <text evidence="1">Belongs to the type-I restriction system S methylase family.</text>
</comment>
<dbReference type="Gene3D" id="3.90.220.20">
    <property type="entry name" value="DNA methylase specificity domains"/>
    <property type="match status" value="2"/>
</dbReference>
<reference evidence="5 6" key="1">
    <citation type="submission" date="2019-09" db="EMBL/GenBank/DDBJ databases">
        <authorList>
            <person name="Khan S.A."/>
            <person name="Jeon C.O."/>
            <person name="Chun B.H."/>
            <person name="Jeong S.E."/>
        </authorList>
    </citation>
    <scope>NUCLEOTIDE SEQUENCE [LARGE SCALE GENOMIC DNA]</scope>
    <source>
        <strain evidence="5 6">KCTC 42508</strain>
    </source>
</reference>
<dbReference type="Proteomes" id="UP000323188">
    <property type="component" value="Unassembled WGS sequence"/>
</dbReference>
<dbReference type="SUPFAM" id="SSF116734">
    <property type="entry name" value="DNA methylase specificity domain"/>
    <property type="match status" value="2"/>
</dbReference>
<keyword evidence="3" id="KW-0238">DNA-binding</keyword>
<evidence type="ECO:0000259" key="4">
    <source>
        <dbReference type="Pfam" id="PF01420"/>
    </source>
</evidence>
<dbReference type="InterPro" id="IPR052021">
    <property type="entry name" value="Type-I_RS_S_subunit"/>
</dbReference>
<protein>
    <recommendedName>
        <fullName evidence="4">Type I restriction modification DNA specificity domain-containing protein</fullName>
    </recommendedName>
</protein>
<keyword evidence="2" id="KW-0680">Restriction system</keyword>
<dbReference type="GO" id="GO:0003677">
    <property type="term" value="F:DNA binding"/>
    <property type="evidence" value="ECO:0007669"/>
    <property type="project" value="UniProtKB-KW"/>
</dbReference>
<dbReference type="AlphaFoldDB" id="A0A5B2TT06"/>
<comment type="caution">
    <text evidence="5">The sequence shown here is derived from an EMBL/GenBank/DDBJ whole genome shotgun (WGS) entry which is preliminary data.</text>
</comment>
<dbReference type="Gene3D" id="1.10.287.1120">
    <property type="entry name" value="Bipartite methylase S protein"/>
    <property type="match status" value="1"/>
</dbReference>
<dbReference type="RefSeq" id="WP_154919856.1">
    <property type="nucleotide sequence ID" value="NZ_VUOE01000002.1"/>
</dbReference>
<dbReference type="InterPro" id="IPR000055">
    <property type="entry name" value="Restrct_endonuc_typeI_TRD"/>
</dbReference>
<dbReference type="PANTHER" id="PTHR30408">
    <property type="entry name" value="TYPE-1 RESTRICTION ENZYME ECOKI SPECIFICITY PROTEIN"/>
    <property type="match status" value="1"/>
</dbReference>
<sequence length="414" mass="47626">MAEVQLTPLLRFPEFENNWETLTLEKMSSRIGDGIHGTPQYDEEGAYFFVNGNNLSNGRIEITETTKKVSEEEQQKHYRELNDRTILMSINGTIGNLAYYNNEPVMLGKSAAYINLLPDFEISYVFNYLSTRKIQAFFHSELTGSTIKNLSLRTIRETKLHLPTDTPEQQKIASFLTAVDARIQLLQKKKAKLEEYKKGVMQKLFSQEIRFKNENGNDFPDWEEKRLGEIGATFNGLTGKTKDDFGEGKPYVQYMQIFSNSKIIIEDFGLVKIDEGENQSKVQYGDVFFTTSSETPNEIGTASVMLDEIGDVFLNSFCFGFRPNSLSELVPYFSRYLFRSALFRREIIKLAQGSTRFNMSKVELMKLKVFLPREKEQIKIAEFLTSLDDSIESIENEIDASMEYKKGLLQKMFV</sequence>
<gene>
    <name evidence="5" type="ORF">F0361_15225</name>
</gene>
<accession>A0A5B2TT06</accession>
<feature type="domain" description="Type I restriction modification DNA specificity" evidence="4">
    <location>
        <begin position="221"/>
        <end position="398"/>
    </location>
</feature>
<dbReference type="InterPro" id="IPR044946">
    <property type="entry name" value="Restrct_endonuc_typeI_TRD_sf"/>
</dbReference>
<evidence type="ECO:0000313" key="6">
    <source>
        <dbReference type="Proteomes" id="UP000323188"/>
    </source>
</evidence>
<evidence type="ECO:0000256" key="2">
    <source>
        <dbReference type="ARBA" id="ARBA00022747"/>
    </source>
</evidence>
<dbReference type="Pfam" id="PF01420">
    <property type="entry name" value="Methylase_S"/>
    <property type="match status" value="2"/>
</dbReference>
<evidence type="ECO:0000256" key="3">
    <source>
        <dbReference type="ARBA" id="ARBA00023125"/>
    </source>
</evidence>
<evidence type="ECO:0000313" key="5">
    <source>
        <dbReference type="EMBL" id="KAA2217303.1"/>
    </source>
</evidence>
<dbReference type="GO" id="GO:0009307">
    <property type="term" value="P:DNA restriction-modification system"/>
    <property type="evidence" value="ECO:0007669"/>
    <property type="project" value="UniProtKB-KW"/>
</dbReference>
<evidence type="ECO:0000256" key="1">
    <source>
        <dbReference type="ARBA" id="ARBA00010923"/>
    </source>
</evidence>
<organism evidence="5 6">
    <name type="scientific">Maribacter flavus</name>
    <dbReference type="NCBI Taxonomy" id="1658664"/>
    <lineage>
        <taxon>Bacteria</taxon>
        <taxon>Pseudomonadati</taxon>
        <taxon>Bacteroidota</taxon>
        <taxon>Flavobacteriia</taxon>
        <taxon>Flavobacteriales</taxon>
        <taxon>Flavobacteriaceae</taxon>
        <taxon>Maribacter</taxon>
    </lineage>
</organism>
<name>A0A5B2TT06_9FLAO</name>
<feature type="domain" description="Type I restriction modification DNA specificity" evidence="4">
    <location>
        <begin position="40"/>
        <end position="195"/>
    </location>
</feature>
<proteinExistence type="inferred from homology"/>